<evidence type="ECO:0008006" key="3">
    <source>
        <dbReference type="Google" id="ProtNLM"/>
    </source>
</evidence>
<keyword evidence="2" id="KW-1185">Reference proteome</keyword>
<organism evidence="1 2">
    <name type="scientific">Allokutzneria albata</name>
    <name type="common">Kibdelosporangium albatum</name>
    <dbReference type="NCBI Taxonomy" id="211114"/>
    <lineage>
        <taxon>Bacteria</taxon>
        <taxon>Bacillati</taxon>
        <taxon>Actinomycetota</taxon>
        <taxon>Actinomycetes</taxon>
        <taxon>Pseudonocardiales</taxon>
        <taxon>Pseudonocardiaceae</taxon>
        <taxon>Allokutzneria</taxon>
    </lineage>
</organism>
<dbReference type="InterPro" id="IPR021889">
    <property type="entry name" value="DUF3500"/>
</dbReference>
<dbReference type="STRING" id="211114.SAMN04489726_2012"/>
<dbReference type="PANTHER" id="PTHR37489:SF1">
    <property type="entry name" value="DUF3500 DOMAIN-CONTAINING PROTEIN"/>
    <property type="match status" value="1"/>
</dbReference>
<proteinExistence type="predicted"/>
<evidence type="ECO:0000313" key="1">
    <source>
        <dbReference type="EMBL" id="SDM51567.1"/>
    </source>
</evidence>
<protein>
    <recommendedName>
        <fullName evidence="3">DUF3500 domain-containing protein</fullName>
    </recommendedName>
</protein>
<dbReference type="Proteomes" id="UP000183376">
    <property type="component" value="Chromosome I"/>
</dbReference>
<gene>
    <name evidence="1" type="ORF">SAMN04489726_2012</name>
</gene>
<accession>A0A1G9TV44</accession>
<dbReference type="AlphaFoldDB" id="A0A1G9TV44"/>
<sequence>MLDDKQRTAVMIERTQANLAQWSNLPENLVKRTGLRMDKLNRAQRDAAMAILKAALSPEGYAQVQQINTADGVLASSEPGNPGFSADHYWIRILGTPADTGRWTIQYDGHHLGLNMTLNGSTMTLAPSFWGAQPASYELAGTAAEPLCGETVKAFAVIGALDAAQRKQAVLTTPIKEIVLGLGQDGKTLAAEGIRASSLNDNQKKLLLDLIYEWITHLNPTSAAAKLAVAKQNLDQVSFAWYGKVTIGNPVYYRVVGPTFVIEFAHQQGEGRFGGGVTHIHSIYREPGGDYGAQSGS</sequence>
<evidence type="ECO:0000313" key="2">
    <source>
        <dbReference type="Proteomes" id="UP000183376"/>
    </source>
</evidence>
<dbReference type="Pfam" id="PF12006">
    <property type="entry name" value="DUF3500"/>
    <property type="match status" value="1"/>
</dbReference>
<dbReference type="PANTHER" id="PTHR37489">
    <property type="entry name" value="DUF3500 DOMAIN-CONTAINING PROTEIN"/>
    <property type="match status" value="1"/>
</dbReference>
<name>A0A1G9TV44_ALLAB</name>
<reference evidence="1 2" key="1">
    <citation type="submission" date="2016-10" db="EMBL/GenBank/DDBJ databases">
        <authorList>
            <person name="de Groot N.N."/>
        </authorList>
    </citation>
    <scope>NUCLEOTIDE SEQUENCE [LARGE SCALE GENOMIC DNA]</scope>
    <source>
        <strain evidence="1 2">DSM 44149</strain>
    </source>
</reference>
<dbReference type="EMBL" id="LT629701">
    <property type="protein sequence ID" value="SDM51567.1"/>
    <property type="molecule type" value="Genomic_DNA"/>
</dbReference>
<dbReference type="eggNOG" id="COG0715">
    <property type="taxonomic scope" value="Bacteria"/>
</dbReference>